<comment type="caution">
    <text evidence="3">The sequence shown here is derived from an EMBL/GenBank/DDBJ whole genome shotgun (WGS) entry which is preliminary data.</text>
</comment>
<gene>
    <name evidence="3" type="ORF">ORQ98_18365</name>
</gene>
<dbReference type="EMBL" id="JAPMOU010000026">
    <property type="protein sequence ID" value="MDE1463921.1"/>
    <property type="molecule type" value="Genomic_DNA"/>
</dbReference>
<keyword evidence="1" id="KW-0732">Signal</keyword>
<evidence type="ECO:0000259" key="2">
    <source>
        <dbReference type="Pfam" id="PF00497"/>
    </source>
</evidence>
<reference evidence="3 4" key="1">
    <citation type="submission" date="2022-11" db="EMBL/GenBank/DDBJ databases">
        <title>Spartinivicinus poritis sp. nov., isolated from scleractinian coral Porites lutea.</title>
        <authorList>
            <person name="Zhang G."/>
            <person name="Cai L."/>
            <person name="Wei Q."/>
        </authorList>
    </citation>
    <scope>NUCLEOTIDE SEQUENCE [LARGE SCALE GENOMIC DNA]</scope>
    <source>
        <strain evidence="3 4">A2-2</strain>
    </source>
</reference>
<name>A0ABT5UD49_9GAMM</name>
<protein>
    <submittedName>
        <fullName evidence="3">Transporter substrate-binding domain-containing protein</fullName>
    </submittedName>
</protein>
<dbReference type="SUPFAM" id="SSF53850">
    <property type="entry name" value="Periplasmic binding protein-like II"/>
    <property type="match status" value="1"/>
</dbReference>
<dbReference type="Pfam" id="PF00497">
    <property type="entry name" value="SBP_bac_3"/>
    <property type="match status" value="1"/>
</dbReference>
<dbReference type="Proteomes" id="UP001528823">
    <property type="component" value="Unassembled WGS sequence"/>
</dbReference>
<keyword evidence="4" id="KW-1185">Reference proteome</keyword>
<proteinExistence type="predicted"/>
<feature type="chain" id="PRO_5045604354" evidence="1">
    <location>
        <begin position="21"/>
        <end position="267"/>
    </location>
</feature>
<dbReference type="InterPro" id="IPR001638">
    <property type="entry name" value="Solute-binding_3/MltF_N"/>
</dbReference>
<dbReference type="Gene3D" id="3.40.190.10">
    <property type="entry name" value="Periplasmic binding protein-like II"/>
    <property type="match status" value="2"/>
</dbReference>
<evidence type="ECO:0000313" key="3">
    <source>
        <dbReference type="EMBL" id="MDE1463921.1"/>
    </source>
</evidence>
<dbReference type="RefSeq" id="WP_274690254.1">
    <property type="nucleotide sequence ID" value="NZ_JAPMOU010000026.1"/>
</dbReference>
<sequence length="267" mass="30559">MKKSSIIVIFIALFTHIAVAQPVHICRNGPEYAPYVYWERVAGKPTKTKIIGATTEFLQEIFRIVGLKYTQELIPWKRCLHEVANYGELKKYEMFTDGSYSEKRAKKYYISTPIYKLHEGLWYSKNKFPDTLPVIIPKDLNRFRLCGLAGNNYDWLLELGVTKRLDTGTIDLPSILKKLSAGRCDFYFNSLEPTYGGELVGKYTIPKDIVGVPFPGKRELTMHLFIAKSSSRAYELYTKINQAILLLQYQGIADQIYKKYTPGGTGL</sequence>
<evidence type="ECO:0000313" key="4">
    <source>
        <dbReference type="Proteomes" id="UP001528823"/>
    </source>
</evidence>
<feature type="domain" description="Solute-binding protein family 3/N-terminal" evidence="2">
    <location>
        <begin position="46"/>
        <end position="261"/>
    </location>
</feature>
<organism evidence="3 4">
    <name type="scientific">Spartinivicinus poritis</name>
    <dbReference type="NCBI Taxonomy" id="2994640"/>
    <lineage>
        <taxon>Bacteria</taxon>
        <taxon>Pseudomonadati</taxon>
        <taxon>Pseudomonadota</taxon>
        <taxon>Gammaproteobacteria</taxon>
        <taxon>Oceanospirillales</taxon>
        <taxon>Zooshikellaceae</taxon>
        <taxon>Spartinivicinus</taxon>
    </lineage>
</organism>
<evidence type="ECO:0000256" key="1">
    <source>
        <dbReference type="SAM" id="SignalP"/>
    </source>
</evidence>
<accession>A0ABT5UD49</accession>
<feature type="signal peptide" evidence="1">
    <location>
        <begin position="1"/>
        <end position="20"/>
    </location>
</feature>